<organism evidence="2">
    <name type="scientific">Cucumis melo</name>
    <name type="common">Muskmelon</name>
    <dbReference type="NCBI Taxonomy" id="3656"/>
    <lineage>
        <taxon>Eukaryota</taxon>
        <taxon>Viridiplantae</taxon>
        <taxon>Streptophyta</taxon>
        <taxon>Embryophyta</taxon>
        <taxon>Tracheophyta</taxon>
        <taxon>Spermatophyta</taxon>
        <taxon>Magnoliopsida</taxon>
        <taxon>eudicotyledons</taxon>
        <taxon>Gunneridae</taxon>
        <taxon>Pentapetalae</taxon>
        <taxon>rosids</taxon>
        <taxon>fabids</taxon>
        <taxon>Cucurbitales</taxon>
        <taxon>Cucurbitaceae</taxon>
        <taxon>Benincaseae</taxon>
        <taxon>Cucumis</taxon>
    </lineage>
</organism>
<feature type="compositionally biased region" description="Basic and acidic residues" evidence="1">
    <location>
        <begin position="1"/>
        <end position="25"/>
    </location>
</feature>
<name>A0A9I9EDM7_CUCME</name>
<dbReference type="Gramene" id="MELO3C032338.2.1">
    <property type="protein sequence ID" value="MELO3C032338.2.1"/>
    <property type="gene ID" value="MELO3C032338.2"/>
</dbReference>
<protein>
    <submittedName>
        <fullName evidence="2">Uncharacterized protein</fullName>
    </submittedName>
</protein>
<evidence type="ECO:0000313" key="2">
    <source>
        <dbReference type="EnsemblPlants" id="MELO3C032338.2.1"/>
    </source>
</evidence>
<dbReference type="AlphaFoldDB" id="A0A9I9EDM7"/>
<dbReference type="EnsemblPlants" id="MELO3C032338.2.1">
    <property type="protein sequence ID" value="MELO3C032338.2.1"/>
    <property type="gene ID" value="MELO3C032338.2"/>
</dbReference>
<feature type="region of interest" description="Disordered" evidence="1">
    <location>
        <begin position="1"/>
        <end position="65"/>
    </location>
</feature>
<feature type="compositionally biased region" description="Low complexity" evidence="1">
    <location>
        <begin position="37"/>
        <end position="50"/>
    </location>
</feature>
<reference evidence="2" key="1">
    <citation type="submission" date="2023-03" db="UniProtKB">
        <authorList>
            <consortium name="EnsemblPlants"/>
        </authorList>
    </citation>
    <scope>IDENTIFICATION</scope>
</reference>
<accession>A0A9I9EDM7</accession>
<evidence type="ECO:0000256" key="1">
    <source>
        <dbReference type="SAM" id="MobiDB-lite"/>
    </source>
</evidence>
<sequence>FDSRTLPREEASTAARFDDRSFDGRRLRRPQLRRLHASMTAASTTTTASRHSSRQSGCDHPLFLV</sequence>
<feature type="compositionally biased region" description="Basic residues" evidence="1">
    <location>
        <begin position="26"/>
        <end position="36"/>
    </location>
</feature>
<proteinExistence type="predicted"/>